<dbReference type="Pfam" id="PF02311">
    <property type="entry name" value="AraC_binding"/>
    <property type="match status" value="1"/>
</dbReference>
<dbReference type="Pfam" id="PF12833">
    <property type="entry name" value="HTH_18"/>
    <property type="match status" value="1"/>
</dbReference>
<dbReference type="GO" id="GO:0003700">
    <property type="term" value="F:DNA-binding transcription factor activity"/>
    <property type="evidence" value="ECO:0007669"/>
    <property type="project" value="InterPro"/>
</dbReference>
<dbReference type="SUPFAM" id="SSF46689">
    <property type="entry name" value="Homeodomain-like"/>
    <property type="match status" value="2"/>
</dbReference>
<proteinExistence type="predicted"/>
<evidence type="ECO:0000256" key="3">
    <source>
        <dbReference type="ARBA" id="ARBA00023163"/>
    </source>
</evidence>
<dbReference type="InterPro" id="IPR020449">
    <property type="entry name" value="Tscrpt_reg_AraC-type_HTH"/>
</dbReference>
<evidence type="ECO:0000256" key="1">
    <source>
        <dbReference type="ARBA" id="ARBA00023015"/>
    </source>
</evidence>
<keyword evidence="3" id="KW-0804">Transcription</keyword>
<sequence>MYKNSIYNSLQHNHIYPEITYYYYKDWEEFRMETHTHPAIEIMYMVRGKCKIVVNNTQYTLNQKQFILIDSNIPHRLTVEKGKPCRMLNIEFTLHKSSHYSVLGSLVNECSEVKEFLQNQKPYIIQKDIKEVYQSLRNLVFELDNKKYEQKTMVNLLISQLLIQISRNQLESKVRELQDADYYVSKIINYLHENYDGHIKTADLSELVHLHPNYLHKIFRNTMNCTIIEYLTKIRMDKAKMLLNKTDMSVTEITEFVGITSSQYFSKIFKKATGLTPMKYRELRTIRK</sequence>
<gene>
    <name evidence="5" type="ORF">SAMN04487944_10879</name>
</gene>
<dbReference type="PANTHER" id="PTHR43280">
    <property type="entry name" value="ARAC-FAMILY TRANSCRIPTIONAL REGULATOR"/>
    <property type="match status" value="1"/>
</dbReference>
<feature type="domain" description="HTH araC/xylS-type" evidence="4">
    <location>
        <begin position="185"/>
        <end position="283"/>
    </location>
</feature>
<dbReference type="Gene3D" id="2.60.120.10">
    <property type="entry name" value="Jelly Rolls"/>
    <property type="match status" value="1"/>
</dbReference>
<dbReference type="SUPFAM" id="SSF51215">
    <property type="entry name" value="Regulatory protein AraC"/>
    <property type="match status" value="1"/>
</dbReference>
<organism evidence="5 6">
    <name type="scientific">Gracilibacillus ureilyticus</name>
    <dbReference type="NCBI Taxonomy" id="531814"/>
    <lineage>
        <taxon>Bacteria</taxon>
        <taxon>Bacillati</taxon>
        <taxon>Bacillota</taxon>
        <taxon>Bacilli</taxon>
        <taxon>Bacillales</taxon>
        <taxon>Bacillaceae</taxon>
        <taxon>Gracilibacillus</taxon>
    </lineage>
</organism>
<dbReference type="STRING" id="531814.SAMN04487944_10879"/>
<name>A0A1H9R9N9_9BACI</name>
<dbReference type="PANTHER" id="PTHR43280:SF28">
    <property type="entry name" value="HTH-TYPE TRANSCRIPTIONAL ACTIVATOR RHAS"/>
    <property type="match status" value="1"/>
</dbReference>
<evidence type="ECO:0000259" key="4">
    <source>
        <dbReference type="PROSITE" id="PS01124"/>
    </source>
</evidence>
<dbReference type="PROSITE" id="PS01124">
    <property type="entry name" value="HTH_ARAC_FAMILY_2"/>
    <property type="match status" value="1"/>
</dbReference>
<dbReference type="PRINTS" id="PR00032">
    <property type="entry name" value="HTHARAC"/>
</dbReference>
<keyword evidence="6" id="KW-1185">Reference proteome</keyword>
<dbReference type="SMART" id="SM00342">
    <property type="entry name" value="HTH_ARAC"/>
    <property type="match status" value="1"/>
</dbReference>
<dbReference type="InterPro" id="IPR018060">
    <property type="entry name" value="HTH_AraC"/>
</dbReference>
<dbReference type="Proteomes" id="UP000199687">
    <property type="component" value="Unassembled WGS sequence"/>
</dbReference>
<reference evidence="5 6" key="1">
    <citation type="submission" date="2016-10" db="EMBL/GenBank/DDBJ databases">
        <authorList>
            <person name="de Groot N.N."/>
        </authorList>
    </citation>
    <scope>NUCLEOTIDE SEQUENCE [LARGE SCALE GENOMIC DNA]</scope>
    <source>
        <strain evidence="5 6">CGMCC 1.7727</strain>
    </source>
</reference>
<evidence type="ECO:0000313" key="5">
    <source>
        <dbReference type="EMBL" id="SER69368.1"/>
    </source>
</evidence>
<evidence type="ECO:0000313" key="6">
    <source>
        <dbReference type="Proteomes" id="UP000199687"/>
    </source>
</evidence>
<dbReference type="InterPro" id="IPR037923">
    <property type="entry name" value="HTH-like"/>
</dbReference>
<dbReference type="RefSeq" id="WP_175480397.1">
    <property type="nucleotide sequence ID" value="NZ_FOGL01000008.1"/>
</dbReference>
<protein>
    <submittedName>
        <fullName evidence="5">AraC-type DNA-binding protein</fullName>
    </submittedName>
</protein>
<dbReference type="InterPro" id="IPR003313">
    <property type="entry name" value="AraC-bd"/>
</dbReference>
<dbReference type="AlphaFoldDB" id="A0A1H9R9N9"/>
<keyword evidence="1" id="KW-0805">Transcription regulation</keyword>
<accession>A0A1H9R9N9</accession>
<dbReference type="EMBL" id="FOGL01000008">
    <property type="protein sequence ID" value="SER69368.1"/>
    <property type="molecule type" value="Genomic_DNA"/>
</dbReference>
<dbReference type="GO" id="GO:0043565">
    <property type="term" value="F:sequence-specific DNA binding"/>
    <property type="evidence" value="ECO:0007669"/>
    <property type="project" value="InterPro"/>
</dbReference>
<dbReference type="InterPro" id="IPR014710">
    <property type="entry name" value="RmlC-like_jellyroll"/>
</dbReference>
<keyword evidence="2 5" id="KW-0238">DNA-binding</keyword>
<dbReference type="Gene3D" id="1.10.10.60">
    <property type="entry name" value="Homeodomain-like"/>
    <property type="match status" value="2"/>
</dbReference>
<dbReference type="InterPro" id="IPR009057">
    <property type="entry name" value="Homeodomain-like_sf"/>
</dbReference>
<evidence type="ECO:0000256" key="2">
    <source>
        <dbReference type="ARBA" id="ARBA00023125"/>
    </source>
</evidence>